<dbReference type="InterPro" id="IPR029044">
    <property type="entry name" value="Nucleotide-diphossugar_trans"/>
</dbReference>
<evidence type="ECO:0000313" key="5">
    <source>
        <dbReference type="Proteomes" id="UP001500683"/>
    </source>
</evidence>
<dbReference type="Gene3D" id="3.90.550.10">
    <property type="entry name" value="Spore Coat Polysaccharide Biosynthesis Protein SpsA, Chain A"/>
    <property type="match status" value="1"/>
</dbReference>
<keyword evidence="5" id="KW-1185">Reference proteome</keyword>
<evidence type="ECO:0000313" key="4">
    <source>
        <dbReference type="EMBL" id="GAA4073368.1"/>
    </source>
</evidence>
<dbReference type="Proteomes" id="UP001500683">
    <property type="component" value="Unassembled WGS sequence"/>
</dbReference>
<dbReference type="CDD" id="cd00761">
    <property type="entry name" value="Glyco_tranf_GTA_type"/>
    <property type="match status" value="1"/>
</dbReference>
<feature type="compositionally biased region" description="Basic and acidic residues" evidence="1">
    <location>
        <begin position="7"/>
        <end position="22"/>
    </location>
</feature>
<dbReference type="Pfam" id="PF13524">
    <property type="entry name" value="Glyco_trans_1_2"/>
    <property type="match status" value="1"/>
</dbReference>
<dbReference type="RefSeq" id="WP_344947377.1">
    <property type="nucleotide sequence ID" value="NZ_BAAAZG010000018.1"/>
</dbReference>
<organism evidence="4 5">
    <name type="scientific">Actinomadura miaoliensis</name>
    <dbReference type="NCBI Taxonomy" id="430685"/>
    <lineage>
        <taxon>Bacteria</taxon>
        <taxon>Bacillati</taxon>
        <taxon>Actinomycetota</taxon>
        <taxon>Actinomycetes</taxon>
        <taxon>Streptosporangiales</taxon>
        <taxon>Thermomonosporaceae</taxon>
        <taxon>Actinomadura</taxon>
    </lineage>
</organism>
<reference evidence="5" key="1">
    <citation type="journal article" date="2019" name="Int. J. Syst. Evol. Microbiol.">
        <title>The Global Catalogue of Microorganisms (GCM) 10K type strain sequencing project: providing services to taxonomists for standard genome sequencing and annotation.</title>
        <authorList>
            <consortium name="The Broad Institute Genomics Platform"/>
            <consortium name="The Broad Institute Genome Sequencing Center for Infectious Disease"/>
            <person name="Wu L."/>
            <person name="Ma J."/>
        </authorList>
    </citation>
    <scope>NUCLEOTIDE SEQUENCE [LARGE SCALE GENOMIC DNA]</scope>
    <source>
        <strain evidence="5">JCM 16702</strain>
    </source>
</reference>
<proteinExistence type="predicted"/>
<dbReference type="SUPFAM" id="SSF53448">
    <property type="entry name" value="Nucleotide-diphospho-sugar transferases"/>
    <property type="match status" value="1"/>
</dbReference>
<evidence type="ECO:0000259" key="3">
    <source>
        <dbReference type="Pfam" id="PF13524"/>
    </source>
</evidence>
<feature type="domain" description="Glycosyltransferase 2-like" evidence="2">
    <location>
        <begin position="443"/>
        <end position="557"/>
    </location>
</feature>
<dbReference type="SUPFAM" id="SSF53756">
    <property type="entry name" value="UDP-Glycosyltransferase/glycogen phosphorylase"/>
    <property type="match status" value="1"/>
</dbReference>
<gene>
    <name evidence="4" type="ORF">GCM10022214_32260</name>
</gene>
<accession>A0ABP7VT26</accession>
<dbReference type="Pfam" id="PF00535">
    <property type="entry name" value="Glycos_transf_2"/>
    <property type="match status" value="1"/>
</dbReference>
<protein>
    <submittedName>
        <fullName evidence="4">Glycosyltransferase</fullName>
    </submittedName>
</protein>
<dbReference type="InterPro" id="IPR055259">
    <property type="entry name" value="YkvP/CgeB_Glyco_trans-like"/>
</dbReference>
<feature type="region of interest" description="Disordered" evidence="1">
    <location>
        <begin position="1"/>
        <end position="22"/>
    </location>
</feature>
<dbReference type="EMBL" id="BAAAZG010000018">
    <property type="protein sequence ID" value="GAA4073368.1"/>
    <property type="molecule type" value="Genomic_DNA"/>
</dbReference>
<evidence type="ECO:0000259" key="2">
    <source>
        <dbReference type="Pfam" id="PF00535"/>
    </source>
</evidence>
<name>A0ABP7VT26_9ACTN</name>
<sequence length="663" mass="73459">MTQAGKFGDDAATQRERADRLAAENAAVRARLDEVEHERRDRDRHVELLRRRLAEVARELGDTGRRAAEQAHRAEQAEWQAEAMRRRRRWRLGEALTAVRRRPLAAASYRRFAGALRGRALPAAPPDAPKRTRRPEIRVADTEPLDAPAAAIPDGPVNRPGVTAAVVASPAVALALRYEWRQLDGFRPGTDDWRDVFEAERPDLLLVASAASGLPIEEMAAWCREHRVPTVYWDTGDGPHEHAALFDHVFAVDQATAARHANGARLLPFAAQPRLHNPIRVPGQGRYPLLYEGDYDEEDEPLLAPAPKLGAHFRGHGFPHKYRQRVVAPLPYEKSLTARKHYQVLLAADGRQPYEAAAAGVPVVLRRSAPGFGPAVADADEGRTVLRALLAAPELRDRQAHLAWRDVHAAHTYRHRVGTLLEAVGLRDPAPIVPPPVSLVLSTNRPGQIDHAIAQTARQTWRPLQLVIVLHGLDVETAAVEKRAREAGLDDVVVLTADRSLPLGACLNLGLDAAGGAYVGKMDDDELYGPHYVADLVAAFSYADAGVVGKLAHYAYLESVGATVLRWPDHEHRHVDHLRGGALLAEADLLRTYRFADLPRGEDTDLFRRLRGDGVRLYAADRYSFVTVRHADPSKHTWQPDDRRLLANGRVAFYGFAEEHVLF</sequence>
<dbReference type="InterPro" id="IPR001173">
    <property type="entry name" value="Glyco_trans_2-like"/>
</dbReference>
<evidence type="ECO:0000256" key="1">
    <source>
        <dbReference type="SAM" id="MobiDB-lite"/>
    </source>
</evidence>
<comment type="caution">
    <text evidence="4">The sequence shown here is derived from an EMBL/GenBank/DDBJ whole genome shotgun (WGS) entry which is preliminary data.</text>
</comment>
<feature type="domain" description="Spore protein YkvP/CgeB glycosyl transferase-like" evidence="3">
    <location>
        <begin position="303"/>
        <end position="422"/>
    </location>
</feature>